<sequence length="388" mass="44355">MPVQNIRHRLYPQECVPCKGYCKVYQVNRINHERLNTSPQITEIDESGPIVHYHNQNINNQSGMPYKNNAQVQANNNDNLQPSSFEISSYQDNIRLQQPRQDYDQSVTNYQFQHQPRQDFASNFHQNNFSTQQHIHNRSNTINQTSQQNNYPQQIFSQNRELITMMQNLSNNTSTIQNALQTILQNTLQRRNNDAITLQTNSQLPNSDINDSQNTPSDSNTALNQHQESIHQINICDPCKRRNFPEDPSTSINQINICDSCMKSNFPNQPNLSVSQTNNQINFTNQNLTSNQATTTDHLNISNCTNDVNINSSSWKLGYTIIFGLTFLVLGIIILIIKQLSVVSAYEQIGALFFTIKIDLGQFVKILGPTILGGIVNWIMKQRNGIKN</sequence>
<evidence type="ECO:0000313" key="3">
    <source>
        <dbReference type="EMBL" id="CAG8544558.1"/>
    </source>
</evidence>
<evidence type="ECO:0000313" key="4">
    <source>
        <dbReference type="Proteomes" id="UP000789901"/>
    </source>
</evidence>
<reference evidence="3 4" key="1">
    <citation type="submission" date="2021-06" db="EMBL/GenBank/DDBJ databases">
        <authorList>
            <person name="Kallberg Y."/>
            <person name="Tangrot J."/>
            <person name="Rosling A."/>
        </authorList>
    </citation>
    <scope>NUCLEOTIDE SEQUENCE [LARGE SCALE GENOMIC DNA]</scope>
    <source>
        <strain evidence="3 4">120-4 pot B 10/14</strain>
    </source>
</reference>
<accession>A0ABM8W7C3</accession>
<gene>
    <name evidence="3" type="ORF">GMARGA_LOCUS4251</name>
</gene>
<organism evidence="3 4">
    <name type="scientific">Gigaspora margarita</name>
    <dbReference type="NCBI Taxonomy" id="4874"/>
    <lineage>
        <taxon>Eukaryota</taxon>
        <taxon>Fungi</taxon>
        <taxon>Fungi incertae sedis</taxon>
        <taxon>Mucoromycota</taxon>
        <taxon>Glomeromycotina</taxon>
        <taxon>Glomeromycetes</taxon>
        <taxon>Diversisporales</taxon>
        <taxon>Gigasporaceae</taxon>
        <taxon>Gigaspora</taxon>
    </lineage>
</organism>
<feature type="region of interest" description="Disordered" evidence="1">
    <location>
        <begin position="200"/>
        <end position="226"/>
    </location>
</feature>
<feature type="transmembrane region" description="Helical" evidence="2">
    <location>
        <begin position="317"/>
        <end position="340"/>
    </location>
</feature>
<protein>
    <submittedName>
        <fullName evidence="3">20508_t:CDS:1</fullName>
    </submittedName>
</protein>
<keyword evidence="2" id="KW-1133">Transmembrane helix</keyword>
<evidence type="ECO:0000256" key="1">
    <source>
        <dbReference type="SAM" id="MobiDB-lite"/>
    </source>
</evidence>
<name>A0ABM8W7C3_GIGMA</name>
<keyword evidence="4" id="KW-1185">Reference proteome</keyword>
<proteinExistence type="predicted"/>
<keyword evidence="2" id="KW-0472">Membrane</keyword>
<evidence type="ECO:0000256" key="2">
    <source>
        <dbReference type="SAM" id="Phobius"/>
    </source>
</evidence>
<dbReference type="Proteomes" id="UP000789901">
    <property type="component" value="Unassembled WGS sequence"/>
</dbReference>
<dbReference type="EMBL" id="CAJVQB010001645">
    <property type="protein sequence ID" value="CAG8544558.1"/>
    <property type="molecule type" value="Genomic_DNA"/>
</dbReference>
<keyword evidence="2" id="KW-0812">Transmembrane</keyword>
<feature type="transmembrane region" description="Helical" evidence="2">
    <location>
        <begin position="360"/>
        <end position="380"/>
    </location>
</feature>
<comment type="caution">
    <text evidence="3">The sequence shown here is derived from an EMBL/GenBank/DDBJ whole genome shotgun (WGS) entry which is preliminary data.</text>
</comment>